<proteinExistence type="inferred from homology"/>
<evidence type="ECO:0000256" key="2">
    <source>
        <dbReference type="ARBA" id="ARBA00005642"/>
    </source>
</evidence>
<dbReference type="Pfam" id="PF16198">
    <property type="entry name" value="TruB_C_2"/>
    <property type="match status" value="1"/>
</dbReference>
<protein>
    <recommendedName>
        <fullName evidence="5">tRNA pseudouridine synthase B</fullName>
        <ecNumber evidence="5">5.4.99.25</ecNumber>
    </recommendedName>
    <alternativeName>
        <fullName evidence="5">tRNA pseudouridine(55) synthase</fullName>
        <shortName evidence="5">Psi55 synthase</shortName>
    </alternativeName>
    <alternativeName>
        <fullName evidence="5">tRNA pseudouridylate synthase</fullName>
    </alternativeName>
    <alternativeName>
        <fullName evidence="5">tRNA-uridine isomerase</fullName>
    </alternativeName>
</protein>
<feature type="domain" description="Pseudouridine synthase II N-terminal" evidence="6">
    <location>
        <begin position="63"/>
        <end position="213"/>
    </location>
</feature>
<dbReference type="RefSeq" id="WP_251969655.1">
    <property type="nucleotide sequence ID" value="NZ_AP025730.1"/>
</dbReference>
<dbReference type="Gene3D" id="3.30.2350.10">
    <property type="entry name" value="Pseudouridine synthase"/>
    <property type="match status" value="1"/>
</dbReference>
<evidence type="ECO:0000313" key="8">
    <source>
        <dbReference type="EMBL" id="BDI06375.1"/>
    </source>
</evidence>
<dbReference type="Pfam" id="PF01509">
    <property type="entry name" value="TruB_N"/>
    <property type="match status" value="1"/>
</dbReference>
<dbReference type="HAMAP" id="MF_01080">
    <property type="entry name" value="TruB_bact"/>
    <property type="match status" value="1"/>
</dbReference>
<dbReference type="SUPFAM" id="SSF55120">
    <property type="entry name" value="Pseudouridine synthase"/>
    <property type="match status" value="1"/>
</dbReference>
<dbReference type="EC" id="5.4.99.25" evidence="5"/>
<evidence type="ECO:0000259" key="7">
    <source>
        <dbReference type="Pfam" id="PF16198"/>
    </source>
</evidence>
<dbReference type="CDD" id="cd02573">
    <property type="entry name" value="PseudoU_synth_EcTruB"/>
    <property type="match status" value="1"/>
</dbReference>
<gene>
    <name evidence="5 8" type="primary">truB</name>
    <name evidence="8" type="ORF">CATMQ487_33450</name>
</gene>
<comment type="catalytic activity">
    <reaction evidence="1 5">
        <text>uridine(55) in tRNA = pseudouridine(55) in tRNA</text>
        <dbReference type="Rhea" id="RHEA:42532"/>
        <dbReference type="Rhea" id="RHEA-COMP:10101"/>
        <dbReference type="Rhea" id="RHEA-COMP:10102"/>
        <dbReference type="ChEBI" id="CHEBI:65314"/>
        <dbReference type="ChEBI" id="CHEBI:65315"/>
        <dbReference type="EC" id="5.4.99.25"/>
    </reaction>
</comment>
<dbReference type="EMBL" id="AP025730">
    <property type="protein sequence ID" value="BDI06375.1"/>
    <property type="molecule type" value="Genomic_DNA"/>
</dbReference>
<evidence type="ECO:0000256" key="4">
    <source>
        <dbReference type="ARBA" id="ARBA00023235"/>
    </source>
</evidence>
<keyword evidence="9" id="KW-1185">Reference proteome</keyword>
<keyword evidence="4 5" id="KW-0413">Isomerase</keyword>
<accession>A0ABM7YPF2</accession>
<dbReference type="PANTHER" id="PTHR13767">
    <property type="entry name" value="TRNA-PSEUDOURIDINE SYNTHASE"/>
    <property type="match status" value="1"/>
</dbReference>
<dbReference type="InterPro" id="IPR032819">
    <property type="entry name" value="TruB_C"/>
</dbReference>
<dbReference type="InterPro" id="IPR020103">
    <property type="entry name" value="PsdUridine_synth_cat_dom_sf"/>
</dbReference>
<name>A0ABM7YPF2_9BURK</name>
<dbReference type="PANTHER" id="PTHR13767:SF2">
    <property type="entry name" value="PSEUDOURIDYLATE SYNTHASE TRUB1"/>
    <property type="match status" value="1"/>
</dbReference>
<evidence type="ECO:0000256" key="3">
    <source>
        <dbReference type="ARBA" id="ARBA00022694"/>
    </source>
</evidence>
<sequence>MSAEMTSATAAVTESADVQDAAVAARAATAAPRVRLPRRALHGVLLLDKPLGWTSNDALQKVKNLLRAEKAGHTGTLDPLATGLLPLCFGGATKFSQVSLEADKAYHATLRLGQRTEGGDREGQVIEERPVATDRAAVEAACAALTGEIEQLPPMHSALKVQGRALYEYARAGQTVERMPRRVTIHAIDIVDWQAERPETLVINVRCSKGTYIRTLAEDIGERLGCGAHLAALSRTGAGTLSLAQAVTLDDLLGMDDEQRVALLRPVDVLLTDWPKVELSLADAGRFLSGMRRRVELADTPRLRVYGPGGHAFLGSAHVTAGELISDRLLSPIEVEAQLLAAQAALNRSAASRGASAS</sequence>
<evidence type="ECO:0000313" key="9">
    <source>
        <dbReference type="Proteomes" id="UP001057498"/>
    </source>
</evidence>
<feature type="active site" description="Nucleophile" evidence="5">
    <location>
        <position position="78"/>
    </location>
</feature>
<reference evidence="8" key="1">
    <citation type="submission" date="2022-04" db="EMBL/GenBank/DDBJ databases">
        <title>Whole genome sequence of Sphaerotilus sp. FB-5.</title>
        <authorList>
            <person name="Takeda M."/>
            <person name="Narihara S."/>
            <person name="Akimoto M."/>
            <person name="Akimoto R."/>
            <person name="Nishiyashiki S."/>
            <person name="Murakami T."/>
        </authorList>
    </citation>
    <scope>NUCLEOTIDE SEQUENCE</scope>
    <source>
        <strain evidence="8">FB-5</strain>
    </source>
</reference>
<comment type="similarity">
    <text evidence="2 5">Belongs to the pseudouridine synthase TruB family. Type 1 subfamily.</text>
</comment>
<evidence type="ECO:0000259" key="6">
    <source>
        <dbReference type="Pfam" id="PF01509"/>
    </source>
</evidence>
<evidence type="ECO:0000256" key="5">
    <source>
        <dbReference type="HAMAP-Rule" id="MF_01080"/>
    </source>
</evidence>
<organism evidence="8 9">
    <name type="scientific">Sphaerotilus microaerophilus</name>
    <dbReference type="NCBI Taxonomy" id="2914710"/>
    <lineage>
        <taxon>Bacteria</taxon>
        <taxon>Pseudomonadati</taxon>
        <taxon>Pseudomonadota</taxon>
        <taxon>Betaproteobacteria</taxon>
        <taxon>Burkholderiales</taxon>
        <taxon>Sphaerotilaceae</taxon>
        <taxon>Sphaerotilus</taxon>
    </lineage>
</organism>
<dbReference type="Proteomes" id="UP001057498">
    <property type="component" value="Chromosome"/>
</dbReference>
<dbReference type="InterPro" id="IPR002501">
    <property type="entry name" value="PsdUridine_synth_N"/>
</dbReference>
<keyword evidence="3 5" id="KW-0819">tRNA processing</keyword>
<feature type="domain" description="tRNA pseudouridylate synthase B C-terminal" evidence="7">
    <location>
        <begin position="214"/>
        <end position="271"/>
    </location>
</feature>
<dbReference type="InterPro" id="IPR014780">
    <property type="entry name" value="tRNA_psdUridine_synth_TruB"/>
</dbReference>
<dbReference type="NCBIfam" id="TIGR00431">
    <property type="entry name" value="TruB"/>
    <property type="match status" value="1"/>
</dbReference>
<evidence type="ECO:0000256" key="1">
    <source>
        <dbReference type="ARBA" id="ARBA00000385"/>
    </source>
</evidence>
<comment type="function">
    <text evidence="5">Responsible for synthesis of pseudouridine from uracil-55 in the psi GC loop of transfer RNAs.</text>
</comment>